<organism evidence="4 5">
    <name type="scientific">Helicobacter didelphidarum</name>
    <dbReference type="NCBI Taxonomy" id="2040648"/>
    <lineage>
        <taxon>Bacteria</taxon>
        <taxon>Pseudomonadati</taxon>
        <taxon>Campylobacterota</taxon>
        <taxon>Epsilonproteobacteria</taxon>
        <taxon>Campylobacterales</taxon>
        <taxon>Helicobacteraceae</taxon>
        <taxon>Helicobacter</taxon>
    </lineage>
</organism>
<dbReference type="EMBL" id="NXLQ01000001">
    <property type="protein sequence ID" value="RDU67726.1"/>
    <property type="molecule type" value="Genomic_DNA"/>
</dbReference>
<dbReference type="InterPro" id="IPR036291">
    <property type="entry name" value="NAD(P)-bd_dom_sf"/>
</dbReference>
<dbReference type="GO" id="GO:0050661">
    <property type="term" value="F:NADP binding"/>
    <property type="evidence" value="ECO:0007669"/>
    <property type="project" value="InterPro"/>
</dbReference>
<protein>
    <recommendedName>
        <fullName evidence="6">Glutamyl-tRNA reductase</fullName>
    </recommendedName>
</protein>
<dbReference type="Pfam" id="PF01488">
    <property type="entry name" value="Shikimate_DH"/>
    <property type="match status" value="1"/>
</dbReference>
<dbReference type="InterPro" id="IPR036453">
    <property type="entry name" value="GluRdtase_dimer_dom_sf"/>
</dbReference>
<comment type="caution">
    <text evidence="4">The sequence shown here is derived from an EMBL/GenBank/DDBJ whole genome shotgun (WGS) entry which is preliminary data.</text>
</comment>
<proteinExistence type="predicted"/>
<keyword evidence="5" id="KW-1185">Reference proteome</keyword>
<dbReference type="PANTHER" id="PTHR43013:SF1">
    <property type="entry name" value="GLUTAMYL-TRNA REDUCTASE"/>
    <property type="match status" value="1"/>
</dbReference>
<dbReference type="GO" id="GO:0008883">
    <property type="term" value="F:glutamyl-tRNA reductase activity"/>
    <property type="evidence" value="ECO:0007669"/>
    <property type="project" value="InterPro"/>
</dbReference>
<dbReference type="GO" id="GO:0019353">
    <property type="term" value="P:protoporphyrinogen IX biosynthetic process from glutamate"/>
    <property type="evidence" value="ECO:0007669"/>
    <property type="project" value="TreeGrafter"/>
</dbReference>
<feature type="domain" description="Tetrapyrrole biosynthesis glutamyl-tRNA reductase dimerisation" evidence="2">
    <location>
        <begin position="139"/>
        <end position="236"/>
    </location>
</feature>
<feature type="domain" description="Quinate/shikimate 5-dehydrogenase/glutamyl-tRNA reductase" evidence="3">
    <location>
        <begin position="1"/>
        <end position="115"/>
    </location>
</feature>
<reference evidence="4 5" key="1">
    <citation type="submission" date="2018-04" db="EMBL/GenBank/DDBJ databases">
        <title>Novel Campyloabacter and Helicobacter Species and Strains.</title>
        <authorList>
            <person name="Mannion A.J."/>
            <person name="Shen Z."/>
            <person name="Fox J.G."/>
        </authorList>
    </citation>
    <scope>NUCLEOTIDE SEQUENCE [LARGE SCALE GENOMIC DNA]</scope>
    <source>
        <strain evidence="4 5">MIT 17-337</strain>
    </source>
</reference>
<evidence type="ECO:0000313" key="4">
    <source>
        <dbReference type="EMBL" id="RDU67726.1"/>
    </source>
</evidence>
<dbReference type="Proteomes" id="UP000256379">
    <property type="component" value="Unassembled WGS sequence"/>
</dbReference>
<sequence>MGVLCLKHLLKHSVHLTLCNRTHANAQKILDDLGVHHVELLDFSLLQENIYKYDIVLSAVAGGAILTQDMLLMNLKQGHGLNKNIQKKIFFDLSIPRNFSFDTNSLKDSGIYNLEVIGVDDLKIKAQQHIHLREESAREAMGIVGKFTLDFSHWLSSLGVDPLIKTMRTQAKQASLKEINRAIKKGFIPEALRDNVTKLAHSIFNEFLHAPTIKLKSMAEDENSDAILESIANLFGTQDRILLNRYKCEYDNETK</sequence>
<dbReference type="Gene3D" id="3.40.50.720">
    <property type="entry name" value="NAD(P)-binding Rossmann-like Domain"/>
    <property type="match status" value="1"/>
</dbReference>
<dbReference type="PANTHER" id="PTHR43013">
    <property type="entry name" value="GLUTAMYL-TRNA REDUCTASE"/>
    <property type="match status" value="1"/>
</dbReference>
<dbReference type="Pfam" id="PF00745">
    <property type="entry name" value="GlutR_dimer"/>
    <property type="match status" value="1"/>
</dbReference>
<dbReference type="SUPFAM" id="SSF51735">
    <property type="entry name" value="NAD(P)-binding Rossmann-fold domains"/>
    <property type="match status" value="1"/>
</dbReference>
<gene>
    <name evidence="4" type="ORF">CQA53_01295</name>
</gene>
<dbReference type="InterPro" id="IPR006151">
    <property type="entry name" value="Shikm_DH/Glu-tRNA_Rdtase"/>
</dbReference>
<dbReference type="SUPFAM" id="SSF69075">
    <property type="entry name" value="Glutamyl tRNA-reductase dimerization domain"/>
    <property type="match status" value="1"/>
</dbReference>
<dbReference type="AlphaFoldDB" id="A0A3D8IS11"/>
<evidence type="ECO:0000259" key="3">
    <source>
        <dbReference type="Pfam" id="PF01488"/>
    </source>
</evidence>
<keyword evidence="1" id="KW-0521">NADP</keyword>
<name>A0A3D8IS11_9HELI</name>
<accession>A0A3D8IS11</accession>
<evidence type="ECO:0000256" key="1">
    <source>
        <dbReference type="ARBA" id="ARBA00022857"/>
    </source>
</evidence>
<evidence type="ECO:0000259" key="2">
    <source>
        <dbReference type="Pfam" id="PF00745"/>
    </source>
</evidence>
<dbReference type="InterPro" id="IPR015896">
    <property type="entry name" value="4pyrrol_synth_GluRdtase_dimer"/>
</dbReference>
<evidence type="ECO:0000313" key="5">
    <source>
        <dbReference type="Proteomes" id="UP000256379"/>
    </source>
</evidence>
<evidence type="ECO:0008006" key="6">
    <source>
        <dbReference type="Google" id="ProtNLM"/>
    </source>
</evidence>